<dbReference type="AlphaFoldDB" id="A0A914QIJ5"/>
<keyword evidence="2" id="KW-1185">Reference proteome</keyword>
<keyword evidence="1" id="KW-0812">Transmembrane</keyword>
<evidence type="ECO:0000313" key="2">
    <source>
        <dbReference type="Proteomes" id="UP000887578"/>
    </source>
</evidence>
<name>A0A914QIJ5_9BILA</name>
<sequence length="182" mass="21581">MSSEINLITRESSASMERNNESFLELYKALHRPSNFSVEEEPPSYEAAIEQEKEHQKLIGTFLLKTSHFFGMHPFKAPIVCKNDFCKERGFRDRIYVPDLILCIINLFVIFNHLYLHIWKEEYPEKFLNKTLELILHFLESALPLVCVIGMMFCSYHMHNLLQRLTDAQFRIIQKKCLPKHF</sequence>
<dbReference type="WBParaSite" id="PDA_v2.g31470.t1">
    <property type="protein sequence ID" value="PDA_v2.g31470.t1"/>
    <property type="gene ID" value="PDA_v2.g31470"/>
</dbReference>
<dbReference type="Proteomes" id="UP000887578">
    <property type="component" value="Unplaced"/>
</dbReference>
<feature type="transmembrane region" description="Helical" evidence="1">
    <location>
        <begin position="135"/>
        <end position="156"/>
    </location>
</feature>
<reference evidence="3" key="1">
    <citation type="submission" date="2022-11" db="UniProtKB">
        <authorList>
            <consortium name="WormBaseParasite"/>
        </authorList>
    </citation>
    <scope>IDENTIFICATION</scope>
</reference>
<feature type="transmembrane region" description="Helical" evidence="1">
    <location>
        <begin position="95"/>
        <end position="115"/>
    </location>
</feature>
<organism evidence="2 3">
    <name type="scientific">Panagrolaimus davidi</name>
    <dbReference type="NCBI Taxonomy" id="227884"/>
    <lineage>
        <taxon>Eukaryota</taxon>
        <taxon>Metazoa</taxon>
        <taxon>Ecdysozoa</taxon>
        <taxon>Nematoda</taxon>
        <taxon>Chromadorea</taxon>
        <taxon>Rhabditida</taxon>
        <taxon>Tylenchina</taxon>
        <taxon>Panagrolaimomorpha</taxon>
        <taxon>Panagrolaimoidea</taxon>
        <taxon>Panagrolaimidae</taxon>
        <taxon>Panagrolaimus</taxon>
    </lineage>
</organism>
<keyword evidence="1" id="KW-1133">Transmembrane helix</keyword>
<keyword evidence="1" id="KW-0472">Membrane</keyword>
<proteinExistence type="predicted"/>
<evidence type="ECO:0000313" key="3">
    <source>
        <dbReference type="WBParaSite" id="PDA_v2.g31470.t1"/>
    </source>
</evidence>
<evidence type="ECO:0000256" key="1">
    <source>
        <dbReference type="SAM" id="Phobius"/>
    </source>
</evidence>
<protein>
    <submittedName>
        <fullName evidence="3">Uncharacterized protein</fullName>
    </submittedName>
</protein>
<accession>A0A914QIJ5</accession>